<comment type="caution">
    <text evidence="2">The sequence shown here is derived from an EMBL/GenBank/DDBJ whole genome shotgun (WGS) entry which is preliminary data.</text>
</comment>
<feature type="region of interest" description="Disordered" evidence="1">
    <location>
        <begin position="13"/>
        <end position="46"/>
    </location>
</feature>
<evidence type="ECO:0000313" key="2">
    <source>
        <dbReference type="EMBL" id="PKC64611.1"/>
    </source>
</evidence>
<name>A0A2N0RMS7_9GLOM</name>
<evidence type="ECO:0000313" key="3">
    <source>
        <dbReference type="Proteomes" id="UP000232688"/>
    </source>
</evidence>
<reference evidence="2 3" key="2">
    <citation type="submission" date="2017-10" db="EMBL/GenBank/DDBJ databases">
        <title>Genome analyses suggest a sexual origin of heterokaryosis in a supposedly ancient asexual fungus.</title>
        <authorList>
            <person name="Corradi N."/>
            <person name="Sedzielewska K."/>
            <person name="Noel J."/>
            <person name="Charron P."/>
            <person name="Farinelli L."/>
            <person name="Marton T."/>
            <person name="Kruger M."/>
            <person name="Pelin A."/>
            <person name="Brachmann A."/>
            <person name="Corradi N."/>
        </authorList>
    </citation>
    <scope>NUCLEOTIDE SEQUENCE [LARGE SCALE GENOMIC DNA]</scope>
    <source>
        <strain evidence="2 3">A1</strain>
    </source>
</reference>
<evidence type="ECO:0000256" key="1">
    <source>
        <dbReference type="SAM" id="MobiDB-lite"/>
    </source>
</evidence>
<protein>
    <submittedName>
        <fullName evidence="2">Uncharacterized protein</fullName>
    </submittedName>
</protein>
<sequence>MGGVFSLAGLNKNKSEGYKAGGEVEKENIHPETNEPTVEKRDFRKNQDNIEKVVDSLTSEENRLPSTGQPGSQFLIQLSQLGLYDVCLILYPDAELFTHKKWDKNKNRSAPISKSRIDQIWITHEPDDPDLHQDKRIVGIKRVNYEIQLGDEKSTDGEEIKCRFNELWDNIISAIYLGQMVLAH</sequence>
<dbReference type="EMBL" id="LLXH01000618">
    <property type="protein sequence ID" value="PKC64611.1"/>
    <property type="molecule type" value="Genomic_DNA"/>
</dbReference>
<dbReference type="Proteomes" id="UP000232688">
    <property type="component" value="Unassembled WGS sequence"/>
</dbReference>
<accession>A0A2N0RMS7</accession>
<dbReference type="VEuPathDB" id="FungiDB:RhiirA1_462161"/>
<reference evidence="2 3" key="1">
    <citation type="submission" date="2017-10" db="EMBL/GenBank/DDBJ databases">
        <title>Extensive intraspecific genome diversity in a model arbuscular mycorrhizal fungus.</title>
        <authorList>
            <person name="Chen E.C.H."/>
            <person name="Morin E."/>
            <person name="Baudet D."/>
            <person name="Noel J."/>
            <person name="Ndikumana S."/>
            <person name="Charron P."/>
            <person name="St-Onge C."/>
            <person name="Giorgi J."/>
            <person name="Grigoriev I.V."/>
            <person name="Roux C."/>
            <person name="Martin F.M."/>
            <person name="Corradi N."/>
        </authorList>
    </citation>
    <scope>NUCLEOTIDE SEQUENCE [LARGE SCALE GENOMIC DNA]</scope>
    <source>
        <strain evidence="2 3">A1</strain>
    </source>
</reference>
<organism evidence="2 3">
    <name type="scientific">Rhizophagus irregularis</name>
    <dbReference type="NCBI Taxonomy" id="588596"/>
    <lineage>
        <taxon>Eukaryota</taxon>
        <taxon>Fungi</taxon>
        <taxon>Fungi incertae sedis</taxon>
        <taxon>Mucoromycota</taxon>
        <taxon>Glomeromycotina</taxon>
        <taxon>Glomeromycetes</taxon>
        <taxon>Glomerales</taxon>
        <taxon>Glomeraceae</taxon>
        <taxon>Rhizophagus</taxon>
    </lineage>
</organism>
<dbReference type="AlphaFoldDB" id="A0A2N0RMS7"/>
<gene>
    <name evidence="2" type="ORF">RhiirA1_462161</name>
</gene>
<proteinExistence type="predicted"/>